<organism evidence="3 4">
    <name type="scientific">Candidatus Abyssobacteria bacterium SURF_17</name>
    <dbReference type="NCBI Taxonomy" id="2093361"/>
    <lineage>
        <taxon>Bacteria</taxon>
        <taxon>Pseudomonadati</taxon>
        <taxon>Candidatus Hydrogenedentota</taxon>
        <taxon>Candidatus Abyssobacteria</taxon>
    </lineage>
</organism>
<gene>
    <name evidence="3" type="ORF">C4532_07395</name>
</gene>
<protein>
    <recommendedName>
        <fullName evidence="2">B box-type domain-containing protein</fullName>
    </recommendedName>
</protein>
<evidence type="ECO:0000256" key="1">
    <source>
        <dbReference type="SAM" id="Phobius"/>
    </source>
</evidence>
<dbReference type="SUPFAM" id="SSF50998">
    <property type="entry name" value="Quinoprotein alcohol dehydrogenase-like"/>
    <property type="match status" value="2"/>
</dbReference>
<dbReference type="AlphaFoldDB" id="A0A419F0N1"/>
<dbReference type="InterPro" id="IPR015943">
    <property type="entry name" value="WD40/YVTN_repeat-like_dom_sf"/>
</dbReference>
<dbReference type="PANTHER" id="PTHR34512:SF30">
    <property type="entry name" value="OUTER MEMBRANE PROTEIN ASSEMBLY FACTOR BAMB"/>
    <property type="match status" value="1"/>
</dbReference>
<comment type="caution">
    <text evidence="3">The sequence shown here is derived from an EMBL/GenBank/DDBJ whole genome shotgun (WGS) entry which is preliminary data.</text>
</comment>
<keyword evidence="1" id="KW-1133">Transmembrane helix</keyword>
<feature type="transmembrane region" description="Helical" evidence="1">
    <location>
        <begin position="89"/>
        <end position="110"/>
    </location>
</feature>
<dbReference type="InterPro" id="IPR018391">
    <property type="entry name" value="PQQ_b-propeller_rpt"/>
</dbReference>
<reference evidence="3 4" key="1">
    <citation type="journal article" date="2017" name="ISME J.">
        <title>Energy and carbon metabolisms in a deep terrestrial subsurface fluid microbial community.</title>
        <authorList>
            <person name="Momper L."/>
            <person name="Jungbluth S.P."/>
            <person name="Lee M.D."/>
            <person name="Amend J.P."/>
        </authorList>
    </citation>
    <scope>NUCLEOTIDE SEQUENCE [LARGE SCALE GENOMIC DNA]</scope>
    <source>
        <strain evidence="3">SURF_17</strain>
    </source>
</reference>
<name>A0A419F0N1_9BACT</name>
<dbReference type="Gene3D" id="2.40.10.480">
    <property type="match status" value="1"/>
</dbReference>
<evidence type="ECO:0000259" key="2">
    <source>
        <dbReference type="PROSITE" id="PS50119"/>
    </source>
</evidence>
<evidence type="ECO:0000313" key="3">
    <source>
        <dbReference type="EMBL" id="RJP71448.1"/>
    </source>
</evidence>
<dbReference type="EMBL" id="QZKI01000059">
    <property type="protein sequence ID" value="RJP71448.1"/>
    <property type="molecule type" value="Genomic_DNA"/>
</dbReference>
<dbReference type="Gene3D" id="2.130.10.10">
    <property type="entry name" value="YVTN repeat-like/Quinoprotein amine dehydrogenase"/>
    <property type="match status" value="2"/>
</dbReference>
<dbReference type="PROSITE" id="PS50119">
    <property type="entry name" value="ZF_BBOX"/>
    <property type="match status" value="1"/>
</dbReference>
<feature type="domain" description="B box-type" evidence="2">
    <location>
        <begin position="17"/>
        <end position="53"/>
    </location>
</feature>
<proteinExistence type="predicted"/>
<keyword evidence="1" id="KW-0472">Membrane</keyword>
<dbReference type="PANTHER" id="PTHR34512">
    <property type="entry name" value="CELL SURFACE PROTEIN"/>
    <property type="match status" value="1"/>
</dbReference>
<sequence length="617" mass="67660">MAGRKEQAREHNQPKYRRKLPCVNHAKIPAAARCEVCGSPICTMCARSFDGAHICGNACWQMRFTAESAQATAEERSKKKKREKRANRAVVISLWAVLLGILGAAGYFVYSIKADHSGEKLWQFERPGSLFKYAVKPHSSSLFLLSAEGSVNAISLLSGQQEWTATLPEQVSLSRPLPVDSDRCLVYSANTVSLCTAAKTQPAWTFNAPLPYLSREPTVQDDRLYVSSTGMPPGLTVFSELFEAASTSSAARERFSAIRSLPRPNVPTAENATQAAKKASTISAVDMASGSELWRAEIENISVGGLFADKERVYVAGYPPFDYSTYTFSQPEKTTEEDSSNDAEQDEAFSTQLWALNAATGKPEWKLEGTGHFLIPPMSSSNGIVFSTEENIYLVSPEGKVKWNYPLHDKGIMSLQPFGEKLFVTTTDGFLVCLDLASGSRKWVTAIGSATDKIVVNPPFVYVSGAAKVEKEMRKGIPTKRWQGSEDLLKKALKSAGTSYEMVLHGIDIETGEKRWAIPKITGDFEFAGGRLYALRYFERFQMLDPSVDSSEITKTISNLGAYDATTGEKLWEAGIDGYASDLRLTDYVAIVTSHTAALTFAANEPPPPRLVGISLY</sequence>
<dbReference type="InterPro" id="IPR002372">
    <property type="entry name" value="PQQ_rpt_dom"/>
</dbReference>
<dbReference type="InterPro" id="IPR011047">
    <property type="entry name" value="Quinoprotein_ADH-like_sf"/>
</dbReference>
<dbReference type="Pfam" id="PF13360">
    <property type="entry name" value="PQQ_2"/>
    <property type="match status" value="2"/>
</dbReference>
<dbReference type="GO" id="GO:0008270">
    <property type="term" value="F:zinc ion binding"/>
    <property type="evidence" value="ECO:0007669"/>
    <property type="project" value="InterPro"/>
</dbReference>
<dbReference type="SMART" id="SM00564">
    <property type="entry name" value="PQQ"/>
    <property type="match status" value="7"/>
</dbReference>
<keyword evidence="1" id="KW-0812">Transmembrane</keyword>
<evidence type="ECO:0000313" key="4">
    <source>
        <dbReference type="Proteomes" id="UP000285961"/>
    </source>
</evidence>
<accession>A0A419F0N1</accession>
<dbReference type="Proteomes" id="UP000285961">
    <property type="component" value="Unassembled WGS sequence"/>
</dbReference>
<dbReference type="InterPro" id="IPR000315">
    <property type="entry name" value="Znf_B-box"/>
</dbReference>